<proteinExistence type="inferred from homology"/>
<dbReference type="GeneID" id="119744571"/>
<protein>
    <recommendedName>
        <fullName evidence="6">GH18 domain-containing protein</fullName>
    </recommendedName>
</protein>
<comment type="similarity">
    <text evidence="4">Belongs to the glycosyl hydrolase 18 family.</text>
</comment>
<dbReference type="SMART" id="SM00636">
    <property type="entry name" value="Glyco_18"/>
    <property type="match status" value="1"/>
</dbReference>
<dbReference type="GO" id="GO:0008061">
    <property type="term" value="F:chitin binding"/>
    <property type="evidence" value="ECO:0007669"/>
    <property type="project" value="InterPro"/>
</dbReference>
<dbReference type="Gene3D" id="3.10.50.10">
    <property type="match status" value="1"/>
</dbReference>
<dbReference type="GO" id="GO:0009313">
    <property type="term" value="P:oligosaccharide catabolic process"/>
    <property type="evidence" value="ECO:0007669"/>
    <property type="project" value="TreeGrafter"/>
</dbReference>
<evidence type="ECO:0000256" key="3">
    <source>
        <dbReference type="RuleBase" id="RU000489"/>
    </source>
</evidence>
<dbReference type="InterPro" id="IPR051887">
    <property type="entry name" value="GH18_Domain-Containing"/>
</dbReference>
<evidence type="ECO:0000313" key="8">
    <source>
        <dbReference type="Proteomes" id="UP000887568"/>
    </source>
</evidence>
<dbReference type="AlphaFoldDB" id="A0A914BK49"/>
<reference evidence="7" key="1">
    <citation type="submission" date="2022-11" db="UniProtKB">
        <authorList>
            <consortium name="EnsemblMetazoa"/>
        </authorList>
    </citation>
    <scope>IDENTIFICATION</scope>
</reference>
<dbReference type="InterPro" id="IPR001579">
    <property type="entry name" value="Glyco_hydro_18_chit_AS"/>
</dbReference>
<dbReference type="GO" id="GO:0006032">
    <property type="term" value="P:chitin catabolic process"/>
    <property type="evidence" value="ECO:0007669"/>
    <property type="project" value="UniProtKB-ARBA"/>
</dbReference>
<dbReference type="GO" id="GO:0004568">
    <property type="term" value="F:chitinase activity"/>
    <property type="evidence" value="ECO:0007669"/>
    <property type="project" value="UniProtKB-ARBA"/>
</dbReference>
<evidence type="ECO:0000256" key="5">
    <source>
        <dbReference type="SAM" id="SignalP"/>
    </source>
</evidence>
<dbReference type="RefSeq" id="XP_038076484.1">
    <property type="nucleotide sequence ID" value="XM_038220556.1"/>
</dbReference>
<evidence type="ECO:0000256" key="4">
    <source>
        <dbReference type="RuleBase" id="RU004453"/>
    </source>
</evidence>
<evidence type="ECO:0000313" key="7">
    <source>
        <dbReference type="EnsemblMetazoa" id="XP_038076484.1"/>
    </source>
</evidence>
<evidence type="ECO:0000256" key="2">
    <source>
        <dbReference type="ARBA" id="ARBA00023295"/>
    </source>
</evidence>
<accession>A0A914BK49</accession>
<dbReference type="OrthoDB" id="73875at2759"/>
<dbReference type="Proteomes" id="UP000887568">
    <property type="component" value="Unplaced"/>
</dbReference>
<dbReference type="InterPro" id="IPR017853">
    <property type="entry name" value="GH"/>
</dbReference>
<keyword evidence="1 3" id="KW-0378">Hydrolase</keyword>
<evidence type="ECO:0000259" key="6">
    <source>
        <dbReference type="PROSITE" id="PS51910"/>
    </source>
</evidence>
<dbReference type="Gene3D" id="3.20.20.80">
    <property type="entry name" value="Glycosidases"/>
    <property type="match status" value="1"/>
</dbReference>
<feature type="signal peptide" evidence="5">
    <location>
        <begin position="1"/>
        <end position="34"/>
    </location>
</feature>
<dbReference type="SUPFAM" id="SSF51445">
    <property type="entry name" value="(Trans)glycosidases"/>
    <property type="match status" value="1"/>
</dbReference>
<organism evidence="7 8">
    <name type="scientific">Patiria miniata</name>
    <name type="common">Bat star</name>
    <name type="synonym">Asterina miniata</name>
    <dbReference type="NCBI Taxonomy" id="46514"/>
    <lineage>
        <taxon>Eukaryota</taxon>
        <taxon>Metazoa</taxon>
        <taxon>Echinodermata</taxon>
        <taxon>Eleutherozoa</taxon>
        <taxon>Asterozoa</taxon>
        <taxon>Asteroidea</taxon>
        <taxon>Valvatacea</taxon>
        <taxon>Valvatida</taxon>
        <taxon>Asterinidae</taxon>
        <taxon>Patiria</taxon>
    </lineage>
</organism>
<dbReference type="OMA" id="GNENDYA"/>
<feature type="chain" id="PRO_5037963925" description="GH18 domain-containing protein" evidence="5">
    <location>
        <begin position="35"/>
        <end position="374"/>
    </location>
</feature>
<evidence type="ECO:0000256" key="1">
    <source>
        <dbReference type="ARBA" id="ARBA00022801"/>
    </source>
</evidence>
<dbReference type="InterPro" id="IPR029070">
    <property type="entry name" value="Chitinase_insertion_sf"/>
</dbReference>
<dbReference type="GO" id="GO:0005615">
    <property type="term" value="C:extracellular space"/>
    <property type="evidence" value="ECO:0007669"/>
    <property type="project" value="TreeGrafter"/>
</dbReference>
<dbReference type="PANTHER" id="PTHR46290:SF1">
    <property type="entry name" value="DI-N-ACETYLCHITOBIASE"/>
    <property type="match status" value="1"/>
</dbReference>
<dbReference type="PANTHER" id="PTHR46290">
    <property type="entry name" value="DI-N-ACETYLCHITOBIASE"/>
    <property type="match status" value="1"/>
</dbReference>
<keyword evidence="5" id="KW-0732">Signal</keyword>
<name>A0A914BK49_PATMI</name>
<dbReference type="PROSITE" id="PS51910">
    <property type="entry name" value="GH18_2"/>
    <property type="match status" value="1"/>
</dbReference>
<keyword evidence="8" id="KW-1185">Reference proteome</keyword>
<keyword evidence="2 3" id="KW-0326">Glycosidase</keyword>
<feature type="domain" description="GH18" evidence="6">
    <location>
        <begin position="1"/>
        <end position="374"/>
    </location>
</feature>
<dbReference type="Pfam" id="PF00704">
    <property type="entry name" value="Glyco_hydro_18"/>
    <property type="match status" value="1"/>
</dbReference>
<dbReference type="InterPro" id="IPR011583">
    <property type="entry name" value="Chitinase_II/V-like_cat"/>
</dbReference>
<dbReference type="EnsemblMetazoa" id="XM_038220556.1">
    <property type="protein sequence ID" value="XP_038076484.1"/>
    <property type="gene ID" value="LOC119744571"/>
</dbReference>
<dbReference type="PROSITE" id="PS01095">
    <property type="entry name" value="GH18_1"/>
    <property type="match status" value="1"/>
</dbReference>
<dbReference type="InterPro" id="IPR001223">
    <property type="entry name" value="Glyco_hydro18_cat"/>
</dbReference>
<sequence length="374" mass="41713">MVSGRHLRVLSGILPALWLLCLCLRHGATAPVEADCPCTDPSQCELITTPPRKELFAFVVEDSNWQKYDWSKITTVGMFIKYDPKLMCHAHSKGARIVLAVVYPAANLTNPAARTAWIQQQVAQAKSWHMDGVNFDIEYEVSTEHAHYVVDLVKETAQAFKAYNPNAQITFDIAGVPDCFLLGRCYDYTALAEACDFLFLMDYDFLAAGPVALPNSPLSVIKFGVDLLKVVYGVPSSKMVLGVPWYGYDCPCVELLPDDVCLVNRTLTLSKPGVGSGSVTQIQYKDIMKLLPKSSTGRLFSELFQSPYFNYKDASGQTHELWYDDPASLALRYDYARAEDLRGVGMFEADSLDYSNDPLAMNQTKAMWDAIDKF</sequence>